<dbReference type="PANTHER" id="PTHR43355:SF2">
    <property type="entry name" value="FLAVIN REDUCTASE (NADPH)"/>
    <property type="match status" value="1"/>
</dbReference>
<evidence type="ECO:0000313" key="3">
    <source>
        <dbReference type="Proteomes" id="UP000546200"/>
    </source>
</evidence>
<dbReference type="Gene3D" id="3.40.50.720">
    <property type="entry name" value="NAD(P)-binding Rossmann-like Domain"/>
    <property type="match status" value="1"/>
</dbReference>
<dbReference type="Proteomes" id="UP000546200">
    <property type="component" value="Unassembled WGS sequence"/>
</dbReference>
<feature type="domain" description="NAD(P)-binding" evidence="1">
    <location>
        <begin position="15"/>
        <end position="204"/>
    </location>
</feature>
<dbReference type="GO" id="GO:0042602">
    <property type="term" value="F:riboflavin reductase (NADPH) activity"/>
    <property type="evidence" value="ECO:0007669"/>
    <property type="project" value="TreeGrafter"/>
</dbReference>
<protein>
    <submittedName>
        <fullName evidence="2">Putative NADH-flavin reductase</fullName>
    </submittedName>
</protein>
<organism evidence="2 3">
    <name type="scientific">Sphingomonas aerophila</name>
    <dbReference type="NCBI Taxonomy" id="1344948"/>
    <lineage>
        <taxon>Bacteria</taxon>
        <taxon>Pseudomonadati</taxon>
        <taxon>Pseudomonadota</taxon>
        <taxon>Alphaproteobacteria</taxon>
        <taxon>Sphingomonadales</taxon>
        <taxon>Sphingomonadaceae</taxon>
        <taxon>Sphingomonas</taxon>
    </lineage>
</organism>
<reference evidence="2 3" key="1">
    <citation type="submission" date="2020-08" db="EMBL/GenBank/DDBJ databases">
        <title>Genomic Encyclopedia of Type Strains, Phase IV (KMG-IV): sequencing the most valuable type-strain genomes for metagenomic binning, comparative biology and taxonomic classification.</title>
        <authorList>
            <person name="Goeker M."/>
        </authorList>
    </citation>
    <scope>NUCLEOTIDE SEQUENCE [LARGE SCALE GENOMIC DNA]</scope>
    <source>
        <strain evidence="2 3">DSM 100044</strain>
    </source>
</reference>
<dbReference type="GO" id="GO:0004074">
    <property type="term" value="F:biliverdin reductase [NAD(P)H] activity"/>
    <property type="evidence" value="ECO:0007669"/>
    <property type="project" value="TreeGrafter"/>
</dbReference>
<proteinExistence type="predicted"/>
<dbReference type="Pfam" id="PF13460">
    <property type="entry name" value="NAD_binding_10"/>
    <property type="match status" value="1"/>
</dbReference>
<dbReference type="InterPro" id="IPR016040">
    <property type="entry name" value="NAD(P)-bd_dom"/>
</dbReference>
<gene>
    <name evidence="2" type="ORF">FHS94_002037</name>
</gene>
<keyword evidence="3" id="KW-1185">Reference proteome</keyword>
<dbReference type="AlphaFoldDB" id="A0A7W9BE48"/>
<sequence length="216" mass="22863">MANSSPVARKILVLGASGGTGRLIVADALSRGHQVTALVRSPDKVDLKGARIVTGDARDEASLRQALAGQNAVVSALGTPASPFREVTTLSTATRALIAAMKAESVSRLVAITGIGAGNSAGHGGFLFDRLVFPLLLARVYADKNRQEALVRNSGLDWVLVRPAVLNNKRGRRSVRAIEDLSGFHGGTIAREDVARFVVDQVADDTWVHRAPLIAW</sequence>
<dbReference type="EMBL" id="JACIJK010000005">
    <property type="protein sequence ID" value="MBB5715196.1"/>
    <property type="molecule type" value="Genomic_DNA"/>
</dbReference>
<accession>A0A7W9BE48</accession>
<evidence type="ECO:0000313" key="2">
    <source>
        <dbReference type="EMBL" id="MBB5715196.1"/>
    </source>
</evidence>
<dbReference type="SUPFAM" id="SSF51735">
    <property type="entry name" value="NAD(P)-binding Rossmann-fold domains"/>
    <property type="match status" value="1"/>
</dbReference>
<comment type="caution">
    <text evidence="2">The sequence shown here is derived from an EMBL/GenBank/DDBJ whole genome shotgun (WGS) entry which is preliminary data.</text>
</comment>
<dbReference type="InterPro" id="IPR051606">
    <property type="entry name" value="Polyketide_Oxido-like"/>
</dbReference>
<name>A0A7W9BE48_9SPHN</name>
<dbReference type="RefSeq" id="WP_246348493.1">
    <property type="nucleotide sequence ID" value="NZ_JACIJK010000005.1"/>
</dbReference>
<dbReference type="PANTHER" id="PTHR43355">
    <property type="entry name" value="FLAVIN REDUCTASE (NADPH)"/>
    <property type="match status" value="1"/>
</dbReference>
<evidence type="ECO:0000259" key="1">
    <source>
        <dbReference type="Pfam" id="PF13460"/>
    </source>
</evidence>
<dbReference type="CDD" id="cd05244">
    <property type="entry name" value="BVR-B_like_SDR_a"/>
    <property type="match status" value="1"/>
</dbReference>
<dbReference type="InterPro" id="IPR036291">
    <property type="entry name" value="NAD(P)-bd_dom_sf"/>
</dbReference>